<name>A0ABP5SG04_9ACTN</name>
<reference evidence="3" key="1">
    <citation type="journal article" date="2019" name="Int. J. Syst. Evol. Microbiol.">
        <title>The Global Catalogue of Microorganisms (GCM) 10K type strain sequencing project: providing services to taxonomists for standard genome sequencing and annotation.</title>
        <authorList>
            <consortium name="The Broad Institute Genomics Platform"/>
            <consortium name="The Broad Institute Genome Sequencing Center for Infectious Disease"/>
            <person name="Wu L."/>
            <person name="Ma J."/>
        </authorList>
    </citation>
    <scope>NUCLEOTIDE SEQUENCE [LARGE SCALE GENOMIC DNA]</scope>
    <source>
        <strain evidence="3">JCM 3272</strain>
    </source>
</reference>
<feature type="compositionally biased region" description="Basic and acidic residues" evidence="1">
    <location>
        <begin position="13"/>
        <end position="23"/>
    </location>
</feature>
<sequence length="151" mass="16119">MPQHVEFSISDPHQSRAHDRSQDPAESSLDRWGATVDAAAEPCLVIDSDVVVVAMSASFEEMLGLDGSPLNRPLLDGDGVLQLLDFGDGKALEQIEVARMPTLLALTSGRLARGLVRIKCADAPCTFDAIATPLKDDGKVVGSLTFFSLIQ</sequence>
<evidence type="ECO:0000313" key="3">
    <source>
        <dbReference type="Proteomes" id="UP001501444"/>
    </source>
</evidence>
<dbReference type="Gene3D" id="3.30.450.20">
    <property type="entry name" value="PAS domain"/>
    <property type="match status" value="1"/>
</dbReference>
<dbReference type="SUPFAM" id="SSF55785">
    <property type="entry name" value="PYP-like sensor domain (PAS domain)"/>
    <property type="match status" value="1"/>
</dbReference>
<accession>A0ABP5SG04</accession>
<dbReference type="RefSeq" id="WP_344610854.1">
    <property type="nucleotide sequence ID" value="NZ_BAAARV010000005.1"/>
</dbReference>
<gene>
    <name evidence="2" type="ORF">GCM10010170_008460</name>
</gene>
<dbReference type="EMBL" id="BAAARV010000005">
    <property type="protein sequence ID" value="GAA2330480.1"/>
    <property type="molecule type" value="Genomic_DNA"/>
</dbReference>
<comment type="caution">
    <text evidence="2">The sequence shown here is derived from an EMBL/GenBank/DDBJ whole genome shotgun (WGS) entry which is preliminary data.</text>
</comment>
<keyword evidence="3" id="KW-1185">Reference proteome</keyword>
<feature type="region of interest" description="Disordered" evidence="1">
    <location>
        <begin position="1"/>
        <end position="30"/>
    </location>
</feature>
<organism evidence="2 3">
    <name type="scientific">Dactylosporangium salmoneum</name>
    <dbReference type="NCBI Taxonomy" id="53361"/>
    <lineage>
        <taxon>Bacteria</taxon>
        <taxon>Bacillati</taxon>
        <taxon>Actinomycetota</taxon>
        <taxon>Actinomycetes</taxon>
        <taxon>Micromonosporales</taxon>
        <taxon>Micromonosporaceae</taxon>
        <taxon>Dactylosporangium</taxon>
    </lineage>
</organism>
<evidence type="ECO:0000256" key="1">
    <source>
        <dbReference type="SAM" id="MobiDB-lite"/>
    </source>
</evidence>
<dbReference type="InterPro" id="IPR035965">
    <property type="entry name" value="PAS-like_dom_sf"/>
</dbReference>
<proteinExistence type="predicted"/>
<dbReference type="Proteomes" id="UP001501444">
    <property type="component" value="Unassembled WGS sequence"/>
</dbReference>
<evidence type="ECO:0008006" key="4">
    <source>
        <dbReference type="Google" id="ProtNLM"/>
    </source>
</evidence>
<protein>
    <recommendedName>
        <fullName evidence="4">PAS domain-containing protein</fullName>
    </recommendedName>
</protein>
<evidence type="ECO:0000313" key="2">
    <source>
        <dbReference type="EMBL" id="GAA2330480.1"/>
    </source>
</evidence>